<dbReference type="AlphaFoldDB" id="A0A5E4MTI7"/>
<evidence type="ECO:0000313" key="6">
    <source>
        <dbReference type="Proteomes" id="UP000325440"/>
    </source>
</evidence>
<keyword evidence="6" id="KW-1185">Reference proteome</keyword>
<dbReference type="Gene3D" id="1.10.100.10">
    <property type="entry name" value="Insulin-like"/>
    <property type="match status" value="1"/>
</dbReference>
<name>A0A5E4MTI7_9HEMI</name>
<feature type="compositionally biased region" description="Low complexity" evidence="3">
    <location>
        <begin position="119"/>
        <end position="138"/>
    </location>
</feature>
<sequence>MLMVVVSTAFAEQSYEGQIIVSWTEPQKFCGKVLPDLVWSICPHHNEDDKIPEQFRNKPKGKGIATDCCINGCTPLHVLENYCINSLRADTTKNTLTIYRSYSRPSELPIVKNIQPNFNTTTQLSNSNTTTNIESSYSGPSINEQPNFKTTTQPSPLTMKTIQTSTTTIPTTITTTTNKMYNVPTIESLYWAISILPKNIDYHIAEINVSIIEYLYTSFERFEVICS</sequence>
<dbReference type="SMART" id="SM00078">
    <property type="entry name" value="IlGF"/>
    <property type="match status" value="1"/>
</dbReference>
<dbReference type="EMBL" id="CABPRJ010001009">
    <property type="protein sequence ID" value="VVC34707.1"/>
    <property type="molecule type" value="Genomic_DNA"/>
</dbReference>
<organism evidence="5 6">
    <name type="scientific">Cinara cedri</name>
    <dbReference type="NCBI Taxonomy" id="506608"/>
    <lineage>
        <taxon>Eukaryota</taxon>
        <taxon>Metazoa</taxon>
        <taxon>Ecdysozoa</taxon>
        <taxon>Arthropoda</taxon>
        <taxon>Hexapoda</taxon>
        <taxon>Insecta</taxon>
        <taxon>Pterygota</taxon>
        <taxon>Neoptera</taxon>
        <taxon>Paraneoptera</taxon>
        <taxon>Hemiptera</taxon>
        <taxon>Sternorrhyncha</taxon>
        <taxon>Aphidomorpha</taxon>
        <taxon>Aphidoidea</taxon>
        <taxon>Aphididae</taxon>
        <taxon>Lachninae</taxon>
        <taxon>Cinara</taxon>
    </lineage>
</organism>
<evidence type="ECO:0000256" key="1">
    <source>
        <dbReference type="ARBA" id="ARBA00022685"/>
    </source>
</evidence>
<evidence type="ECO:0000313" key="5">
    <source>
        <dbReference type="EMBL" id="VVC34707.1"/>
    </source>
</evidence>
<dbReference type="SUPFAM" id="SSF56994">
    <property type="entry name" value="Insulin-like"/>
    <property type="match status" value="1"/>
</dbReference>
<evidence type="ECO:0000256" key="2">
    <source>
        <dbReference type="ARBA" id="ARBA00022729"/>
    </source>
</evidence>
<feature type="compositionally biased region" description="Polar residues" evidence="3">
    <location>
        <begin position="139"/>
        <end position="155"/>
    </location>
</feature>
<reference evidence="5 6" key="1">
    <citation type="submission" date="2019-08" db="EMBL/GenBank/DDBJ databases">
        <authorList>
            <person name="Alioto T."/>
            <person name="Alioto T."/>
            <person name="Gomez Garrido J."/>
        </authorList>
    </citation>
    <scope>NUCLEOTIDE SEQUENCE [LARGE SCALE GENOMIC DNA]</scope>
</reference>
<accession>A0A5E4MTI7</accession>
<proteinExistence type="predicted"/>
<protein>
    <submittedName>
        <fullName evidence="5">Insulin-like</fullName>
    </submittedName>
</protein>
<evidence type="ECO:0000256" key="3">
    <source>
        <dbReference type="SAM" id="MobiDB-lite"/>
    </source>
</evidence>
<dbReference type="Proteomes" id="UP000325440">
    <property type="component" value="Unassembled WGS sequence"/>
</dbReference>
<dbReference type="GO" id="GO:0005179">
    <property type="term" value="F:hormone activity"/>
    <property type="evidence" value="ECO:0007669"/>
    <property type="project" value="InterPro"/>
</dbReference>
<dbReference type="GO" id="GO:0005576">
    <property type="term" value="C:extracellular region"/>
    <property type="evidence" value="ECO:0007669"/>
    <property type="project" value="InterPro"/>
</dbReference>
<dbReference type="CDD" id="cd04366">
    <property type="entry name" value="IlGF_insulin_bombyxin_like"/>
    <property type="match status" value="1"/>
</dbReference>
<feature type="region of interest" description="Disordered" evidence="3">
    <location>
        <begin position="119"/>
        <end position="155"/>
    </location>
</feature>
<keyword evidence="2" id="KW-0732">Signal</keyword>
<gene>
    <name evidence="5" type="ORF">CINCED_3A013624</name>
</gene>
<evidence type="ECO:0000259" key="4">
    <source>
        <dbReference type="SMART" id="SM00078"/>
    </source>
</evidence>
<feature type="domain" description="Insulin-like" evidence="4">
    <location>
        <begin position="27"/>
        <end position="83"/>
    </location>
</feature>
<dbReference type="InterPro" id="IPR016179">
    <property type="entry name" value="Insulin-like"/>
</dbReference>
<dbReference type="InterPro" id="IPR036438">
    <property type="entry name" value="Insulin-like_sf"/>
</dbReference>
<keyword evidence="1" id="KW-0165">Cleavage on pair of basic residues</keyword>